<name>A0A075GB44_9ARCH</name>
<proteinExistence type="predicted"/>
<accession>A0A075GB44</accession>
<evidence type="ECO:0000313" key="1">
    <source>
        <dbReference type="EMBL" id="AIE99196.1"/>
    </source>
</evidence>
<reference evidence="1" key="1">
    <citation type="journal article" date="2014" name="Genome Biol. Evol.">
        <title>Pangenome evidence for extensive interdomain horizontal transfer affecting lineage core and shell genes in uncultured planktonic thaumarchaeota and euryarchaeota.</title>
        <authorList>
            <person name="Deschamps P."/>
            <person name="Zivanovic Y."/>
            <person name="Moreira D."/>
            <person name="Rodriguez-Valera F."/>
            <person name="Lopez-Garcia P."/>
        </authorList>
    </citation>
    <scope>NUCLEOTIDE SEQUENCE</scope>
</reference>
<protein>
    <submittedName>
        <fullName evidence="1">Transcriptional regulator protein-like protein</fullName>
    </submittedName>
</protein>
<sequence>MRKYVKVIIVLNEKEACVCFPNLNGEADLTEMFYGDDYQFHEWCLDYFNDCWSDADLFIESKLKE</sequence>
<dbReference type="AlphaFoldDB" id="A0A075GB44"/>
<dbReference type="EMBL" id="KF900557">
    <property type="protein sequence ID" value="AIE99196.1"/>
    <property type="molecule type" value="Genomic_DNA"/>
</dbReference>
<organism evidence="1">
    <name type="scientific">uncultured marine thaumarchaeote KM3_106_F11</name>
    <dbReference type="NCBI Taxonomy" id="1455983"/>
    <lineage>
        <taxon>Archaea</taxon>
        <taxon>Nitrososphaerota</taxon>
        <taxon>environmental samples</taxon>
    </lineage>
</organism>